<reference evidence="2 3" key="1">
    <citation type="submission" date="2016-10" db="EMBL/GenBank/DDBJ databases">
        <authorList>
            <person name="de Groot N.N."/>
        </authorList>
    </citation>
    <scope>NUCLEOTIDE SEQUENCE [LARGE SCALE GENOMIC DNA]</scope>
    <source>
        <strain evidence="2 3">CGMCC 1.6133</strain>
    </source>
</reference>
<name>A0A1G9DQ73_9GAMM</name>
<evidence type="ECO:0000313" key="2">
    <source>
        <dbReference type="EMBL" id="SDK65999.1"/>
    </source>
</evidence>
<protein>
    <submittedName>
        <fullName evidence="2">Uncharacterized protein</fullName>
    </submittedName>
</protein>
<dbReference type="RefSeq" id="WP_089689016.1">
    <property type="nucleotide sequence ID" value="NZ_FNES01000022.1"/>
</dbReference>
<gene>
    <name evidence="2" type="ORF">SAMN04487954_12253</name>
</gene>
<dbReference type="AlphaFoldDB" id="A0A1G9DQ73"/>
<dbReference type="STRING" id="376427.SAMN04487954_12253"/>
<proteinExistence type="predicted"/>
<feature type="transmembrane region" description="Helical" evidence="1">
    <location>
        <begin position="210"/>
        <end position="231"/>
    </location>
</feature>
<evidence type="ECO:0000313" key="3">
    <source>
        <dbReference type="Proteomes" id="UP000198525"/>
    </source>
</evidence>
<feature type="transmembrane region" description="Helical" evidence="1">
    <location>
        <begin position="52"/>
        <end position="83"/>
    </location>
</feature>
<accession>A0A1G9DQ73</accession>
<dbReference type="Proteomes" id="UP000198525">
    <property type="component" value="Unassembled WGS sequence"/>
</dbReference>
<keyword evidence="1" id="KW-0812">Transmembrane</keyword>
<sequence>MAGFERSNTLCKTAPGYDPGLTSADKLAFLRDYIVRTRFDVMVDKQTLTQLFYLKLAVFAAAATALTSPVGTLAILALPIVLFTIDYLHRKRFCEIFRRWNYLRDHVVPRLRELEGFWNSETFRMLEQEIADAQTEISSEEAHIRWVTPVATGVLGLPLFPVLMIQTLQMDSRYAIVYMWLWAVVLTTFSLYFFCMNGQFKSTYPWQSRVLPVAFLVAALFFSTLQFSGVYDLVGTYTLIFASGS</sequence>
<keyword evidence="3" id="KW-1185">Reference proteome</keyword>
<keyword evidence="1" id="KW-1133">Transmembrane helix</keyword>
<feature type="transmembrane region" description="Helical" evidence="1">
    <location>
        <begin position="177"/>
        <end position="198"/>
    </location>
</feature>
<feature type="transmembrane region" description="Helical" evidence="1">
    <location>
        <begin position="146"/>
        <end position="165"/>
    </location>
</feature>
<evidence type="ECO:0000256" key="1">
    <source>
        <dbReference type="SAM" id="Phobius"/>
    </source>
</evidence>
<dbReference type="EMBL" id="FNES01000022">
    <property type="protein sequence ID" value="SDK65999.1"/>
    <property type="molecule type" value="Genomic_DNA"/>
</dbReference>
<keyword evidence="1" id="KW-0472">Membrane</keyword>
<organism evidence="2 3">
    <name type="scientific">Billgrantia gudaonensis</name>
    <dbReference type="NCBI Taxonomy" id="376427"/>
    <lineage>
        <taxon>Bacteria</taxon>
        <taxon>Pseudomonadati</taxon>
        <taxon>Pseudomonadota</taxon>
        <taxon>Gammaproteobacteria</taxon>
        <taxon>Oceanospirillales</taxon>
        <taxon>Halomonadaceae</taxon>
        <taxon>Billgrantia</taxon>
    </lineage>
</organism>